<dbReference type="PANTHER" id="PTHR46401:SF2">
    <property type="entry name" value="GLYCOSYLTRANSFERASE WBBK-RELATED"/>
    <property type="match status" value="1"/>
</dbReference>
<reference evidence="6" key="1">
    <citation type="journal article" date="2019" name="Int. J. Syst. Evol. Microbiol.">
        <title>The Global Catalogue of Microorganisms (GCM) 10K type strain sequencing project: providing services to taxonomists for standard genome sequencing and annotation.</title>
        <authorList>
            <consortium name="The Broad Institute Genomics Platform"/>
            <consortium name="The Broad Institute Genome Sequencing Center for Infectious Disease"/>
            <person name="Wu L."/>
            <person name="Ma J."/>
        </authorList>
    </citation>
    <scope>NUCLEOTIDE SEQUENCE [LARGE SCALE GENOMIC DNA]</scope>
    <source>
        <strain evidence="6">JCM 16898</strain>
    </source>
</reference>
<evidence type="ECO:0000313" key="6">
    <source>
        <dbReference type="Proteomes" id="UP001500689"/>
    </source>
</evidence>
<organism evidence="5 6">
    <name type="scientific">Amycolatopsis ultiminotia</name>
    <dbReference type="NCBI Taxonomy" id="543629"/>
    <lineage>
        <taxon>Bacteria</taxon>
        <taxon>Bacillati</taxon>
        <taxon>Actinomycetota</taxon>
        <taxon>Actinomycetes</taxon>
        <taxon>Pseudonocardiales</taxon>
        <taxon>Pseudonocardiaceae</taxon>
        <taxon>Amycolatopsis</taxon>
    </lineage>
</organism>
<dbReference type="PANTHER" id="PTHR46401">
    <property type="entry name" value="GLYCOSYLTRANSFERASE WBBK-RELATED"/>
    <property type="match status" value="1"/>
</dbReference>
<keyword evidence="1" id="KW-0328">Glycosyltransferase</keyword>
<keyword evidence="6" id="KW-1185">Reference proteome</keyword>
<evidence type="ECO:0000256" key="1">
    <source>
        <dbReference type="ARBA" id="ARBA00022676"/>
    </source>
</evidence>
<keyword evidence="2" id="KW-0808">Transferase</keyword>
<sequence>MPELVVLAEQLLAPVPGGTGRYTAQLLSALAATAPPGWTVSSVVARHADVSAARVEGVEGPRTLPLPPRAAIAMWQFGVPWWPGGDAVHAPTPFAPPRPPAGRTLTVTVHDTVPWTHPETLTARGVSWHRSMIARAARRASGLIVPTRAVADELAVLVDVTVPVRVVPHGVTVPEGSAELDLPPRYVLAVGTIEPRKGMDVLVDAVARLDGSAGSDGVAGAGGSAGSGGSAGLGGVAGSGGSAGSTGADGSAGSGGSAEPGGVTRPGLDGVALVIAGQSGWGAIDPKRLAADRGLRDVRVLGKVTDAELATAIRGASVLAVPSLAEGFGLPLLEAMAMGIPVVHTDVPALTEVAAGAGIVVPRGDVAALANALREVLTTPSRAAELSRLGRERARTFTWRAAAEAVWAAHRRPS</sequence>
<dbReference type="RefSeq" id="WP_344858838.1">
    <property type="nucleotide sequence ID" value="NZ_BAAAZN010000004.1"/>
</dbReference>
<proteinExistence type="predicted"/>
<protein>
    <recommendedName>
        <fullName evidence="4">Glycosyltransferase subfamily 4-like N-terminal domain-containing protein</fullName>
    </recommendedName>
</protein>
<dbReference type="Pfam" id="PF13439">
    <property type="entry name" value="Glyco_transf_4"/>
    <property type="match status" value="1"/>
</dbReference>
<dbReference type="Gene3D" id="3.40.50.2000">
    <property type="entry name" value="Glycogen Phosphorylase B"/>
    <property type="match status" value="4"/>
</dbReference>
<comment type="caution">
    <text evidence="5">The sequence shown here is derived from an EMBL/GenBank/DDBJ whole genome shotgun (WGS) entry which is preliminary data.</text>
</comment>
<gene>
    <name evidence="5" type="ORF">GCM10022222_24910</name>
</gene>
<evidence type="ECO:0000256" key="3">
    <source>
        <dbReference type="SAM" id="MobiDB-lite"/>
    </source>
</evidence>
<dbReference type="EMBL" id="BAAAZN010000004">
    <property type="protein sequence ID" value="GAA3540277.1"/>
    <property type="molecule type" value="Genomic_DNA"/>
</dbReference>
<dbReference type="SUPFAM" id="SSF53756">
    <property type="entry name" value="UDP-Glycosyltransferase/glycogen phosphorylase"/>
    <property type="match status" value="2"/>
</dbReference>
<evidence type="ECO:0000313" key="5">
    <source>
        <dbReference type="EMBL" id="GAA3540277.1"/>
    </source>
</evidence>
<accession>A0ABP6VSM8</accession>
<feature type="domain" description="Glycosyltransferase subfamily 4-like N-terminal" evidence="4">
    <location>
        <begin position="16"/>
        <end position="171"/>
    </location>
</feature>
<dbReference type="InterPro" id="IPR028098">
    <property type="entry name" value="Glyco_trans_4-like_N"/>
</dbReference>
<dbReference type="Proteomes" id="UP001500689">
    <property type="component" value="Unassembled WGS sequence"/>
</dbReference>
<dbReference type="CDD" id="cd03809">
    <property type="entry name" value="GT4_MtfB-like"/>
    <property type="match status" value="1"/>
</dbReference>
<evidence type="ECO:0000256" key="2">
    <source>
        <dbReference type="ARBA" id="ARBA00022679"/>
    </source>
</evidence>
<feature type="compositionally biased region" description="Gly residues" evidence="3">
    <location>
        <begin position="250"/>
        <end position="259"/>
    </location>
</feature>
<dbReference type="Pfam" id="PF13692">
    <property type="entry name" value="Glyco_trans_1_4"/>
    <property type="match status" value="1"/>
</dbReference>
<name>A0ABP6VSM8_9PSEU</name>
<feature type="region of interest" description="Disordered" evidence="3">
    <location>
        <begin position="237"/>
        <end position="263"/>
    </location>
</feature>
<evidence type="ECO:0000259" key="4">
    <source>
        <dbReference type="Pfam" id="PF13439"/>
    </source>
</evidence>